<dbReference type="PANTHER" id="PTHR42827">
    <property type="entry name" value="IRON-SULFUR CLUSTER-BINDING PROTEIN-RELATED"/>
    <property type="match status" value="1"/>
</dbReference>
<feature type="domain" description="4Fe-4S ferredoxin-type" evidence="1">
    <location>
        <begin position="159"/>
        <end position="191"/>
    </location>
</feature>
<comment type="caution">
    <text evidence="2">The sequence shown here is derived from an EMBL/GenBank/DDBJ whole genome shotgun (WGS) entry which is preliminary data.</text>
</comment>
<dbReference type="EMBL" id="QGMZ01000001">
    <property type="protein sequence ID" value="PWR76355.1"/>
    <property type="molecule type" value="Genomic_DNA"/>
</dbReference>
<dbReference type="Pfam" id="PF13484">
    <property type="entry name" value="Fer4_16"/>
    <property type="match status" value="1"/>
</dbReference>
<dbReference type="RefSeq" id="WP_109939174.1">
    <property type="nucleotide sequence ID" value="NZ_CP176366.1"/>
</dbReference>
<proteinExistence type="predicted"/>
<dbReference type="OrthoDB" id="23478at2157"/>
<dbReference type="Gene3D" id="3.30.70.20">
    <property type="match status" value="1"/>
</dbReference>
<protein>
    <submittedName>
        <fullName evidence="2">Epoxyqueuosine reductase</fullName>
    </submittedName>
</protein>
<name>A0A2V2NCN5_9EURY</name>
<dbReference type="AlphaFoldDB" id="A0A2V2NCN5"/>
<reference evidence="2 3" key="1">
    <citation type="submission" date="2018-05" db="EMBL/GenBank/DDBJ databases">
        <title>Draft genome of Methanospirillum stamsii Pt1.</title>
        <authorList>
            <person name="Dueholm M.S."/>
            <person name="Nielsen P.H."/>
            <person name="Bakmann L.F."/>
            <person name="Otzen D.E."/>
        </authorList>
    </citation>
    <scope>NUCLEOTIDE SEQUENCE [LARGE SCALE GENOMIC DNA]</scope>
    <source>
        <strain evidence="2 3">Pt1</strain>
    </source>
</reference>
<sequence>MEELHDQILSLCRDHDATYSGIADLVPLRDEVIRQGGEILRAYSKAVVFGIVLQNSLVDMLPLKNPGLKNLYSHHGYQVINNRIDLLSSRIADIIQNNGYTAFPLPASQRYDKENISSIFSHKLAARQAGFGWIGKSCMLITPEHGPRVRWGSVLTDAPLPAISAPMKEKCGKCRACVDICPVGAYTGEPFREREPREVRFNAQLCDKYFDDLKIRNEKPVCGLCMYICPYGRKKRGKSISSKNLEIQR</sequence>
<evidence type="ECO:0000313" key="2">
    <source>
        <dbReference type="EMBL" id="PWR76355.1"/>
    </source>
</evidence>
<dbReference type="InterPro" id="IPR017900">
    <property type="entry name" value="4Fe4S_Fe_S_CS"/>
</dbReference>
<keyword evidence="3" id="KW-1185">Reference proteome</keyword>
<dbReference type="GeneID" id="97610347"/>
<accession>A0A2V2NCN5</accession>
<dbReference type="PANTHER" id="PTHR42827:SF1">
    <property type="entry name" value="IRON-SULFUR CLUSTER-BINDING PROTEIN"/>
    <property type="match status" value="1"/>
</dbReference>
<dbReference type="GO" id="GO:0016491">
    <property type="term" value="F:oxidoreductase activity"/>
    <property type="evidence" value="ECO:0007669"/>
    <property type="project" value="UniProtKB-ARBA"/>
</dbReference>
<dbReference type="InterPro" id="IPR017896">
    <property type="entry name" value="4Fe4S_Fe-S-bd"/>
</dbReference>
<dbReference type="PROSITE" id="PS00198">
    <property type="entry name" value="4FE4S_FER_1"/>
    <property type="match status" value="1"/>
</dbReference>
<evidence type="ECO:0000259" key="1">
    <source>
        <dbReference type="PROSITE" id="PS51379"/>
    </source>
</evidence>
<gene>
    <name evidence="2" type="ORF">DLD82_00445</name>
</gene>
<evidence type="ECO:0000313" key="3">
    <source>
        <dbReference type="Proteomes" id="UP000245934"/>
    </source>
</evidence>
<dbReference type="Proteomes" id="UP000245934">
    <property type="component" value="Unassembled WGS sequence"/>
</dbReference>
<dbReference type="SUPFAM" id="SSF54862">
    <property type="entry name" value="4Fe-4S ferredoxins"/>
    <property type="match status" value="1"/>
</dbReference>
<organism evidence="2 3">
    <name type="scientific">Methanospirillum stamsii</name>
    <dbReference type="NCBI Taxonomy" id="1277351"/>
    <lineage>
        <taxon>Archaea</taxon>
        <taxon>Methanobacteriati</taxon>
        <taxon>Methanobacteriota</taxon>
        <taxon>Stenosarchaea group</taxon>
        <taxon>Methanomicrobia</taxon>
        <taxon>Methanomicrobiales</taxon>
        <taxon>Methanospirillaceae</taxon>
        <taxon>Methanospirillum</taxon>
    </lineage>
</organism>
<dbReference type="PROSITE" id="PS51379">
    <property type="entry name" value="4FE4S_FER_2"/>
    <property type="match status" value="1"/>
</dbReference>